<comment type="caution">
    <text evidence="1">The sequence shown here is derived from an EMBL/GenBank/DDBJ whole genome shotgun (WGS) entry which is preliminary data.</text>
</comment>
<protein>
    <submittedName>
        <fullName evidence="1">WRKY transcription factor 30</fullName>
    </submittedName>
</protein>
<organism evidence="1 2">
    <name type="scientific">Abeliophyllum distichum</name>
    <dbReference type="NCBI Taxonomy" id="126358"/>
    <lineage>
        <taxon>Eukaryota</taxon>
        <taxon>Viridiplantae</taxon>
        <taxon>Streptophyta</taxon>
        <taxon>Embryophyta</taxon>
        <taxon>Tracheophyta</taxon>
        <taxon>Spermatophyta</taxon>
        <taxon>Magnoliopsida</taxon>
        <taxon>eudicotyledons</taxon>
        <taxon>Gunneridae</taxon>
        <taxon>Pentapetalae</taxon>
        <taxon>asterids</taxon>
        <taxon>lamiids</taxon>
        <taxon>Lamiales</taxon>
        <taxon>Oleaceae</taxon>
        <taxon>Forsythieae</taxon>
        <taxon>Abeliophyllum</taxon>
    </lineage>
</organism>
<sequence>MEKVGSWNRKIVISELTQVRDLVTKLKTQLQKPQLQPAKSRDACGLWVFAFLVEKILCSYDNPLSLLNCSTHIGKQANAAVKWMANESYLSENRKISIMGTERRN</sequence>
<reference evidence="2" key="1">
    <citation type="submission" date="2024-07" db="EMBL/GenBank/DDBJ databases">
        <title>Two chromosome-level genome assemblies of Korean endemic species Abeliophyllum distichum and Forsythia ovata (Oleaceae).</title>
        <authorList>
            <person name="Jang H."/>
        </authorList>
    </citation>
    <scope>NUCLEOTIDE SEQUENCE [LARGE SCALE GENOMIC DNA]</scope>
</reference>
<dbReference type="EMBL" id="JBFOLK010000009">
    <property type="protein sequence ID" value="KAL2487470.1"/>
    <property type="molecule type" value="Genomic_DNA"/>
</dbReference>
<proteinExistence type="predicted"/>
<accession>A0ABD1RGC2</accession>
<keyword evidence="2" id="KW-1185">Reference proteome</keyword>
<name>A0ABD1RGC2_9LAMI</name>
<dbReference type="AlphaFoldDB" id="A0ABD1RGC2"/>
<evidence type="ECO:0000313" key="1">
    <source>
        <dbReference type="EMBL" id="KAL2487470.1"/>
    </source>
</evidence>
<dbReference type="Proteomes" id="UP001604336">
    <property type="component" value="Unassembled WGS sequence"/>
</dbReference>
<gene>
    <name evidence="1" type="ORF">Adt_32226</name>
</gene>
<evidence type="ECO:0000313" key="2">
    <source>
        <dbReference type="Proteomes" id="UP001604336"/>
    </source>
</evidence>